<evidence type="ECO:0000256" key="5">
    <source>
        <dbReference type="ARBA" id="ARBA00023251"/>
    </source>
</evidence>
<evidence type="ECO:0000256" key="3">
    <source>
        <dbReference type="ARBA" id="ARBA00022989"/>
    </source>
</evidence>
<evidence type="ECO:0000256" key="4">
    <source>
        <dbReference type="ARBA" id="ARBA00023136"/>
    </source>
</evidence>
<dbReference type="PIRSF" id="PIRSF006648">
    <property type="entry name" value="DrrB"/>
    <property type="match status" value="1"/>
</dbReference>
<comment type="caution">
    <text evidence="8">The sequence shown here is derived from an EMBL/GenBank/DDBJ whole genome shotgun (WGS) entry which is preliminary data.</text>
</comment>
<keyword evidence="9" id="KW-1185">Reference proteome</keyword>
<dbReference type="InterPro" id="IPR000412">
    <property type="entry name" value="ABC_2_transport"/>
</dbReference>
<dbReference type="Pfam" id="PF01061">
    <property type="entry name" value="ABC2_membrane"/>
    <property type="match status" value="1"/>
</dbReference>
<feature type="transmembrane region" description="Helical" evidence="6">
    <location>
        <begin position="26"/>
        <end position="49"/>
    </location>
</feature>
<keyword evidence="4 6" id="KW-0472">Membrane</keyword>
<name>A0ABR6ED87_9ACTN</name>
<evidence type="ECO:0000256" key="6">
    <source>
        <dbReference type="RuleBase" id="RU361157"/>
    </source>
</evidence>
<keyword evidence="2 6" id="KW-0812">Transmembrane</keyword>
<protein>
    <recommendedName>
        <fullName evidence="6">Transport permease protein</fullName>
    </recommendedName>
</protein>
<dbReference type="PROSITE" id="PS51012">
    <property type="entry name" value="ABC_TM2"/>
    <property type="match status" value="1"/>
</dbReference>
<feature type="transmembrane region" description="Helical" evidence="6">
    <location>
        <begin position="105"/>
        <end position="130"/>
    </location>
</feature>
<dbReference type="InterPro" id="IPR013525">
    <property type="entry name" value="ABC2_TM"/>
</dbReference>
<sequence length="267" mass="28518">MSTLTAALADGVTMTRRNVIKNRRNLDIVVFSTAAPIGFALMFAYVFGSAITVPGTNYREFLIAGILAQTMLSTATNTGVGIAADMKKGLIDRFRSLPMSPTAVLVGRTSSDVITNLLVIAMMSLTGLLIGWRIRSSFWEAAAGFALLLLFAYAASWITAAIGLSARSPEALSNAMFMFLMPMTFISNAFVPTAGLPTVLRVIAEWSPVSAVVGACRELFGNTAPGLAPTGPWPVENPVPATLCWIVLILVIFVPLSVHRYKKAVSK</sequence>
<feature type="transmembrane region" description="Helical" evidence="6">
    <location>
        <begin position="239"/>
        <end position="258"/>
    </location>
</feature>
<dbReference type="PANTHER" id="PTHR43229">
    <property type="entry name" value="NODULATION PROTEIN J"/>
    <property type="match status" value="1"/>
</dbReference>
<keyword evidence="5" id="KW-0046">Antibiotic resistance</keyword>
<dbReference type="PRINTS" id="PR00164">
    <property type="entry name" value="ABC2TRNSPORT"/>
</dbReference>
<keyword evidence="3 6" id="KW-1133">Transmembrane helix</keyword>
<evidence type="ECO:0000313" key="9">
    <source>
        <dbReference type="Proteomes" id="UP000766698"/>
    </source>
</evidence>
<feature type="transmembrane region" description="Helical" evidence="6">
    <location>
        <begin position="61"/>
        <end position="84"/>
    </location>
</feature>
<keyword evidence="6" id="KW-0813">Transport</keyword>
<feature type="transmembrane region" description="Helical" evidence="6">
    <location>
        <begin position="142"/>
        <end position="164"/>
    </location>
</feature>
<comment type="similarity">
    <text evidence="6">Belongs to the ABC-2 integral membrane protein family.</text>
</comment>
<evidence type="ECO:0000259" key="7">
    <source>
        <dbReference type="PROSITE" id="PS51012"/>
    </source>
</evidence>
<evidence type="ECO:0000313" key="8">
    <source>
        <dbReference type="EMBL" id="MBB1243017.1"/>
    </source>
</evidence>
<dbReference type="Proteomes" id="UP000766698">
    <property type="component" value="Unassembled WGS sequence"/>
</dbReference>
<dbReference type="EMBL" id="WMLF01000047">
    <property type="protein sequence ID" value="MBB1243017.1"/>
    <property type="molecule type" value="Genomic_DNA"/>
</dbReference>
<dbReference type="PANTHER" id="PTHR43229:SF2">
    <property type="entry name" value="NODULATION PROTEIN J"/>
    <property type="match status" value="1"/>
</dbReference>
<evidence type="ECO:0000256" key="2">
    <source>
        <dbReference type="ARBA" id="ARBA00022692"/>
    </source>
</evidence>
<organism evidence="8 9">
    <name type="scientific">Streptomyces durbertensis</name>
    <dbReference type="NCBI Taxonomy" id="2448886"/>
    <lineage>
        <taxon>Bacteria</taxon>
        <taxon>Bacillati</taxon>
        <taxon>Actinomycetota</taxon>
        <taxon>Actinomycetes</taxon>
        <taxon>Kitasatosporales</taxon>
        <taxon>Streptomycetaceae</taxon>
        <taxon>Streptomyces</taxon>
    </lineage>
</organism>
<feature type="transmembrane region" description="Helical" evidence="6">
    <location>
        <begin position="171"/>
        <end position="191"/>
    </location>
</feature>
<comment type="subcellular location">
    <subcellularLocation>
        <location evidence="6">Cell membrane</location>
        <topology evidence="6">Multi-pass membrane protein</topology>
    </subcellularLocation>
    <subcellularLocation>
        <location evidence="1">Membrane</location>
        <topology evidence="1">Multi-pass membrane protein</topology>
    </subcellularLocation>
</comment>
<dbReference type="InterPro" id="IPR047817">
    <property type="entry name" value="ABC2_TM_bact-type"/>
</dbReference>
<proteinExistence type="inferred from homology"/>
<gene>
    <name evidence="8" type="ORF">GL263_05475</name>
</gene>
<accession>A0ABR6ED87</accession>
<dbReference type="RefSeq" id="WP_182854422.1">
    <property type="nucleotide sequence ID" value="NZ_WMLF01000047.1"/>
</dbReference>
<reference evidence="9" key="1">
    <citation type="journal article" date="2020" name="Syst. Appl. Microbiol.">
        <title>Streptomyces alkaliterrae sp. nov., isolated from an alkaline soil, and emended descriptions of Streptomyces alkaliphilus, Streptomyces calidiresistens and Streptomyces durbertensis.</title>
        <authorList>
            <person name="Swiecimska M."/>
            <person name="Golinska P."/>
            <person name="Nouioui I."/>
            <person name="Wypij M."/>
            <person name="Rai M."/>
            <person name="Sangal V."/>
            <person name="Goodfellow M."/>
        </authorList>
    </citation>
    <scope>NUCLEOTIDE SEQUENCE [LARGE SCALE GENOMIC DNA]</scope>
    <source>
        <strain evidence="9">DSM 104538</strain>
    </source>
</reference>
<dbReference type="InterPro" id="IPR051784">
    <property type="entry name" value="Nod_factor_ABC_transporter"/>
</dbReference>
<keyword evidence="6" id="KW-1003">Cell membrane</keyword>
<feature type="domain" description="ABC transmembrane type-2" evidence="7">
    <location>
        <begin position="27"/>
        <end position="264"/>
    </location>
</feature>
<evidence type="ECO:0000256" key="1">
    <source>
        <dbReference type="ARBA" id="ARBA00004141"/>
    </source>
</evidence>